<feature type="active site" description="Proton acceptor" evidence="2">
    <location>
        <position position="203"/>
    </location>
</feature>
<dbReference type="Pfam" id="PF01734">
    <property type="entry name" value="Patatin"/>
    <property type="match status" value="1"/>
</dbReference>
<keyword evidence="5" id="KW-1185">Reference proteome</keyword>
<dbReference type="OrthoDB" id="7401351at2"/>
<evidence type="ECO:0000313" key="4">
    <source>
        <dbReference type="EMBL" id="SFO89027.1"/>
    </source>
</evidence>
<dbReference type="Gene3D" id="3.40.1090.10">
    <property type="entry name" value="Cytosolic phospholipase A2 catalytic domain"/>
    <property type="match status" value="1"/>
</dbReference>
<protein>
    <submittedName>
        <fullName evidence="4">Patatin-like phospholipase</fullName>
    </submittedName>
</protein>
<name>A0A1I5KVJ8_9RHOB</name>
<dbReference type="GO" id="GO:0016787">
    <property type="term" value="F:hydrolase activity"/>
    <property type="evidence" value="ECO:0007669"/>
    <property type="project" value="UniProtKB-UniRule"/>
</dbReference>
<feature type="short sequence motif" description="GXSXG" evidence="2">
    <location>
        <begin position="44"/>
        <end position="48"/>
    </location>
</feature>
<evidence type="ECO:0000256" key="1">
    <source>
        <dbReference type="ARBA" id="ARBA00023098"/>
    </source>
</evidence>
<evidence type="ECO:0000256" key="2">
    <source>
        <dbReference type="PROSITE-ProRule" id="PRU01161"/>
    </source>
</evidence>
<dbReference type="RefSeq" id="WP_093416782.1">
    <property type="nucleotide sequence ID" value="NZ_FOXA01000001.1"/>
</dbReference>
<dbReference type="Proteomes" id="UP000199356">
    <property type="component" value="Unassembled WGS sequence"/>
</dbReference>
<keyword evidence="2" id="KW-0378">Hydrolase</keyword>
<evidence type="ECO:0000313" key="5">
    <source>
        <dbReference type="Proteomes" id="UP000199356"/>
    </source>
</evidence>
<dbReference type="AlphaFoldDB" id="A0A1I5KVJ8"/>
<gene>
    <name evidence="4" type="ORF">SAMN04488047_101328</name>
</gene>
<comment type="caution">
    <text evidence="2">Lacks conserved residue(s) required for the propagation of feature annotation.</text>
</comment>
<proteinExistence type="predicted"/>
<reference evidence="4 5" key="1">
    <citation type="submission" date="2016-10" db="EMBL/GenBank/DDBJ databases">
        <authorList>
            <person name="de Groot N.N."/>
        </authorList>
    </citation>
    <scope>NUCLEOTIDE SEQUENCE [LARGE SCALE GENOMIC DNA]</scope>
    <source>
        <strain evidence="4 5">DSM 19547</strain>
    </source>
</reference>
<keyword evidence="1 2" id="KW-0443">Lipid metabolism</keyword>
<keyword evidence="2" id="KW-0442">Lipid degradation</keyword>
<dbReference type="GO" id="GO:0016042">
    <property type="term" value="P:lipid catabolic process"/>
    <property type="evidence" value="ECO:0007669"/>
    <property type="project" value="UniProtKB-UniRule"/>
</dbReference>
<evidence type="ECO:0000259" key="3">
    <source>
        <dbReference type="PROSITE" id="PS51635"/>
    </source>
</evidence>
<dbReference type="InterPro" id="IPR002641">
    <property type="entry name" value="PNPLA_dom"/>
</dbReference>
<feature type="domain" description="PNPLA" evidence="3">
    <location>
        <begin position="12"/>
        <end position="216"/>
    </location>
</feature>
<feature type="short sequence motif" description="DGA/G" evidence="2">
    <location>
        <begin position="203"/>
        <end position="205"/>
    </location>
</feature>
<dbReference type="PROSITE" id="PS51635">
    <property type="entry name" value="PNPLA"/>
    <property type="match status" value="1"/>
</dbReference>
<dbReference type="InterPro" id="IPR016035">
    <property type="entry name" value="Acyl_Trfase/lysoPLipase"/>
</dbReference>
<accession>A0A1I5KVJ8</accession>
<organism evidence="4 5">
    <name type="scientific">Tranquillimonas alkanivorans</name>
    <dbReference type="NCBI Taxonomy" id="441119"/>
    <lineage>
        <taxon>Bacteria</taxon>
        <taxon>Pseudomonadati</taxon>
        <taxon>Pseudomonadota</taxon>
        <taxon>Alphaproteobacteria</taxon>
        <taxon>Rhodobacterales</taxon>
        <taxon>Roseobacteraceae</taxon>
        <taxon>Tranquillimonas</taxon>
    </lineage>
</organism>
<dbReference type="SUPFAM" id="SSF52151">
    <property type="entry name" value="FabD/lysophospholipase-like"/>
    <property type="match status" value="1"/>
</dbReference>
<dbReference type="EMBL" id="FOXA01000001">
    <property type="protein sequence ID" value="SFO89027.1"/>
    <property type="molecule type" value="Genomic_DNA"/>
</dbReference>
<feature type="active site" description="Nucleophile" evidence="2">
    <location>
        <position position="46"/>
    </location>
</feature>
<sequence>MSDTQISPFEQIVFSGGGTRCFWQGGFMEVFCDKVPIAPARVAGVSGGALAGACYLAGRERRLLEVMQDAFRDQDSNVNWHVREDGGLTPHQRLYREVVETVLDADAQKHVAAGPHFQILLAHPPLSLMPKLGGMISTLLYEAELHTLSRPDGQWPGRMGLGHSLVDARAVAAEGRLAELVIAAATIPPIFDLPLWNDRPVIDGGMFSQVPTPEPDEGRTLVLLTRRYDRLPGDERCTFVEPSDEVPADKIDFTDPGKIRRTWDQGEEDARAFLKAHPDL</sequence>
<dbReference type="STRING" id="441119.SAMN04488047_101328"/>